<feature type="compositionally biased region" description="Basic residues" evidence="1">
    <location>
        <begin position="182"/>
        <end position="193"/>
    </location>
</feature>
<organism evidence="2 3">
    <name type="scientific">Emergomyces africanus</name>
    <dbReference type="NCBI Taxonomy" id="1955775"/>
    <lineage>
        <taxon>Eukaryota</taxon>
        <taxon>Fungi</taxon>
        <taxon>Dikarya</taxon>
        <taxon>Ascomycota</taxon>
        <taxon>Pezizomycotina</taxon>
        <taxon>Eurotiomycetes</taxon>
        <taxon>Eurotiomycetidae</taxon>
        <taxon>Onygenales</taxon>
        <taxon>Ajellomycetaceae</taxon>
        <taxon>Emergomyces</taxon>
    </lineage>
</organism>
<name>A0A1B7P3E2_9EURO</name>
<feature type="region of interest" description="Disordered" evidence="1">
    <location>
        <begin position="108"/>
        <end position="143"/>
    </location>
</feature>
<evidence type="ECO:0000313" key="2">
    <source>
        <dbReference type="EMBL" id="OAX83529.1"/>
    </source>
</evidence>
<feature type="region of interest" description="Disordered" evidence="1">
    <location>
        <begin position="160"/>
        <end position="224"/>
    </location>
</feature>
<dbReference type="OrthoDB" id="448954at2759"/>
<sequence length="490" mass="52816">MTAPLPDFHRLPADPSLFSITGHNSIVHSPSFTFLVGPDHTKLTIQSGLAKHVSQRLDELMNNGHTRESRHRIAVLEEEDVETFVGFCEYAYTGDYTVPNPKAAPIGRRDSHGIAGMTSPLGAAIRPQAPSPPVTPQPGEELQVTGGELAGEGADIVRERGEDQAQGEQDGDGNQVGDSGKGKKGKKGKKKQKGGGGAIPVQALEEGTAANMTPPRTPPPRTQDLKDEDELALQGAAGRVGAEQTELTNLEEIAAATPRIPPSEAVSAAPDWFDFEATSKPEMPKLGPAFQGSFISSKSRGLGLWGEFASLQYIHHQRPSGGMTLPSPLSRNTPGYGIAVSGAEPVPYLLFHAKLYVFATRFLIPTLAQLTLKKLHRDLLSFPLSTPTSDHLSPMSAASVIQLLHFTFTRTKRDDPVFSLTSGDPNVHVQNELRKLVTHYAACKVRELASYQPPTPSSISMESMDTSHLGFRDLLDALGELASDLVYRMM</sequence>
<dbReference type="EMBL" id="LGUA01000165">
    <property type="protein sequence ID" value="OAX83529.1"/>
    <property type="molecule type" value="Genomic_DNA"/>
</dbReference>
<dbReference type="PANTHER" id="PTHR47843">
    <property type="entry name" value="BTB DOMAIN-CONTAINING PROTEIN-RELATED"/>
    <property type="match status" value="1"/>
</dbReference>
<proteinExistence type="predicted"/>
<keyword evidence="3" id="KW-1185">Reference proteome</keyword>
<evidence type="ECO:0008006" key="4">
    <source>
        <dbReference type="Google" id="ProtNLM"/>
    </source>
</evidence>
<dbReference type="PANTHER" id="PTHR47843:SF2">
    <property type="entry name" value="BTB DOMAIN-CONTAINING PROTEIN"/>
    <property type="match status" value="1"/>
</dbReference>
<protein>
    <recommendedName>
        <fullName evidence="4">BTB domain-containing protein</fullName>
    </recommendedName>
</protein>
<dbReference type="Proteomes" id="UP000091918">
    <property type="component" value="Unassembled WGS sequence"/>
</dbReference>
<gene>
    <name evidence="2" type="ORF">ACJ72_02104</name>
</gene>
<evidence type="ECO:0000313" key="3">
    <source>
        <dbReference type="Proteomes" id="UP000091918"/>
    </source>
</evidence>
<dbReference type="AlphaFoldDB" id="A0A1B7P3E2"/>
<reference evidence="2 3" key="1">
    <citation type="submission" date="2015-07" db="EMBL/GenBank/DDBJ databases">
        <title>Emmonsia species relationships and genome sequence.</title>
        <authorList>
            <person name="Cuomo C.A."/>
            <person name="Schwartz I.S."/>
            <person name="Kenyon C."/>
            <person name="de Hoog G.S."/>
            <person name="Govender N.P."/>
            <person name="Botha A."/>
            <person name="Moreno L."/>
            <person name="de Vries M."/>
            <person name="Munoz J.F."/>
            <person name="Stielow J.B."/>
        </authorList>
    </citation>
    <scope>NUCLEOTIDE SEQUENCE [LARGE SCALE GENOMIC DNA]</scope>
    <source>
        <strain evidence="2 3">CBS 136260</strain>
    </source>
</reference>
<accession>A0A1B7P3E2</accession>
<dbReference type="STRING" id="1658172.A0A1B7P3E2"/>
<evidence type="ECO:0000256" key="1">
    <source>
        <dbReference type="SAM" id="MobiDB-lite"/>
    </source>
</evidence>
<comment type="caution">
    <text evidence="2">The sequence shown here is derived from an EMBL/GenBank/DDBJ whole genome shotgun (WGS) entry which is preliminary data.</text>
</comment>